<name>A0A1H4KQ30_STRMJ</name>
<evidence type="ECO:0000313" key="1">
    <source>
        <dbReference type="EMBL" id="SEB60208.1"/>
    </source>
</evidence>
<evidence type="ECO:0000313" key="2">
    <source>
        <dbReference type="Proteomes" id="UP000198609"/>
    </source>
</evidence>
<accession>A0A1H4KQ30</accession>
<dbReference type="Proteomes" id="UP000198609">
    <property type="component" value="Unassembled WGS sequence"/>
</dbReference>
<sequence>MRSSLAEFKRRAQNCTAFQCVNHKHPHLSGPRTIRSIGPRTIPYAIEGFPNTGRTEWPKAGLYRIEGNKITWLHDGDGSDCFTYIFPFDSDAEPRHLAPEQANALLAGAIAVGEHQPNGVTVWHHDGWRYPVTWGGTPPATLPGELIDAHVLATGSGTYHVDLSVGGTAWYRTLEPAVPRLLLTDVTHSERDGARFTREGWTLYVAYASGLCVRLTPTGLDGQLVDLALLVTTQGLGWDDSGVALDMAERVLKTAGLH</sequence>
<dbReference type="RefSeq" id="WP_093460405.1">
    <property type="nucleotide sequence ID" value="NZ_FNST01000002.1"/>
</dbReference>
<proteinExistence type="predicted"/>
<reference evidence="2" key="1">
    <citation type="submission" date="2016-10" db="EMBL/GenBank/DDBJ databases">
        <authorList>
            <person name="Varghese N."/>
            <person name="Submissions S."/>
        </authorList>
    </citation>
    <scope>NUCLEOTIDE SEQUENCE [LARGE SCALE GENOMIC DNA]</scope>
    <source>
        <strain evidence="2">DSM 40318</strain>
    </source>
</reference>
<dbReference type="EMBL" id="FNST01000002">
    <property type="protein sequence ID" value="SEB60208.1"/>
    <property type="molecule type" value="Genomic_DNA"/>
</dbReference>
<keyword evidence="2" id="KW-1185">Reference proteome</keyword>
<gene>
    <name evidence="1" type="ORF">SAMN04490356_0873</name>
</gene>
<organism evidence="1 2">
    <name type="scientific">Streptomyces melanosporofaciens</name>
    <dbReference type="NCBI Taxonomy" id="67327"/>
    <lineage>
        <taxon>Bacteria</taxon>
        <taxon>Bacillati</taxon>
        <taxon>Actinomycetota</taxon>
        <taxon>Actinomycetes</taxon>
        <taxon>Kitasatosporales</taxon>
        <taxon>Streptomycetaceae</taxon>
        <taxon>Streptomyces</taxon>
        <taxon>Streptomyces violaceusniger group</taxon>
    </lineage>
</organism>
<protein>
    <submittedName>
        <fullName evidence="1">Uncharacterized protein</fullName>
    </submittedName>
</protein>
<dbReference type="AlphaFoldDB" id="A0A1H4KQ30"/>